<feature type="domain" description="SnoaL-like" evidence="1">
    <location>
        <begin position="78"/>
        <end position="160"/>
    </location>
</feature>
<dbReference type="InterPro" id="IPR037401">
    <property type="entry name" value="SnoaL-like"/>
</dbReference>
<dbReference type="SUPFAM" id="SSF54427">
    <property type="entry name" value="NTF2-like"/>
    <property type="match status" value="1"/>
</dbReference>
<evidence type="ECO:0000313" key="2">
    <source>
        <dbReference type="EMBL" id="BCD96001.1"/>
    </source>
</evidence>
<dbReference type="Pfam" id="PF12680">
    <property type="entry name" value="SnoaL_2"/>
    <property type="match status" value="1"/>
</dbReference>
<sequence length="305" mass="33539">MKYAIWGAAVCLVLAACDGGSRYSSEESASSIQGAIGSSLASSSSTESQYSSSSTQARCSDVLAQVNRSAARDALEQFFIQKDLSAIDRFWKDPYIQHNPIAQSGVENFRNVFQSFLGSVEYEIYGVWAECDLALVLGRYGGTGIIFDMFRLDDGKFIEHWDSDGGQATASIGSSVFTTLDAEKTHYNREQITSLYEDVLIPGGDNITTLSVGTYLDESRLLSRDYLGISLSQDSSGRMESREYKKIHHVIADGDFVFVLAEATVNGETTAIYDLYQLEDGLAFQYWSSRRATPTNSSVDFPGIF</sequence>
<proteinExistence type="predicted"/>
<gene>
    <name evidence="2" type="ORF">MARGE09_P0200</name>
</gene>
<dbReference type="EMBL" id="AP023086">
    <property type="protein sequence ID" value="BCD96001.1"/>
    <property type="molecule type" value="Genomic_DNA"/>
</dbReference>
<evidence type="ECO:0000313" key="3">
    <source>
        <dbReference type="Proteomes" id="UP001320119"/>
    </source>
</evidence>
<dbReference type="PROSITE" id="PS51257">
    <property type="entry name" value="PROKAR_LIPOPROTEIN"/>
    <property type="match status" value="1"/>
</dbReference>
<dbReference type="AlphaFoldDB" id="A0AAN2BIL7"/>
<dbReference type="Proteomes" id="UP001320119">
    <property type="component" value="Chromosome"/>
</dbReference>
<dbReference type="InterPro" id="IPR032710">
    <property type="entry name" value="NTF2-like_dom_sf"/>
</dbReference>
<name>A0AAN2BIL7_9GAMM</name>
<reference evidence="2 3" key="1">
    <citation type="journal article" date="2022" name="IScience">
        <title>An ultrasensitive nanofiber-based assay for enzymatic hydrolysis and deep-sea microbial degradation of cellulose.</title>
        <authorList>
            <person name="Tsudome M."/>
            <person name="Tachioka M."/>
            <person name="Miyazaki M."/>
            <person name="Uchimura K."/>
            <person name="Tsuda M."/>
            <person name="Takaki Y."/>
            <person name="Deguchi S."/>
        </authorList>
    </citation>
    <scope>NUCLEOTIDE SEQUENCE [LARGE SCALE GENOMIC DNA]</scope>
    <source>
        <strain evidence="2 3">GE09</strain>
    </source>
</reference>
<accession>A0AAN2BIL7</accession>
<keyword evidence="3" id="KW-1185">Reference proteome</keyword>
<dbReference type="RefSeq" id="WP_236985512.1">
    <property type="nucleotide sequence ID" value="NZ_AP023086.1"/>
</dbReference>
<dbReference type="Gene3D" id="3.10.450.50">
    <property type="match status" value="2"/>
</dbReference>
<protein>
    <recommendedName>
        <fullName evidence="1">SnoaL-like domain-containing protein</fullName>
    </recommendedName>
</protein>
<dbReference type="KEGG" id="marq:MARGE09_P0200"/>
<organism evidence="2 3">
    <name type="scientific">Marinagarivorans cellulosilyticus</name>
    <dbReference type="NCBI Taxonomy" id="2721545"/>
    <lineage>
        <taxon>Bacteria</taxon>
        <taxon>Pseudomonadati</taxon>
        <taxon>Pseudomonadota</taxon>
        <taxon>Gammaproteobacteria</taxon>
        <taxon>Cellvibrionales</taxon>
        <taxon>Cellvibrionaceae</taxon>
        <taxon>Marinagarivorans</taxon>
    </lineage>
</organism>
<evidence type="ECO:0000259" key="1">
    <source>
        <dbReference type="Pfam" id="PF12680"/>
    </source>
</evidence>